<organism evidence="1 2">
    <name type="scientific">Devosia elaeis</name>
    <dbReference type="NCBI Taxonomy" id="1770058"/>
    <lineage>
        <taxon>Bacteria</taxon>
        <taxon>Pseudomonadati</taxon>
        <taxon>Pseudomonadota</taxon>
        <taxon>Alphaproteobacteria</taxon>
        <taxon>Hyphomicrobiales</taxon>
        <taxon>Devosiaceae</taxon>
        <taxon>Devosia</taxon>
    </lineage>
</organism>
<keyword evidence="2" id="KW-1185">Reference proteome</keyword>
<name>A0A178I0Q6_9HYPH</name>
<protein>
    <submittedName>
        <fullName evidence="1">Uncharacterized protein</fullName>
    </submittedName>
</protein>
<sequence>MAIRIGNHGDIAPVFLAWLIDRRCTCLNAVSKHTMNLVLAGDFQGEQALAPTIRRETVRADYPFKPASRYEHQARFCTESELKRLRHAILIRLPDQPETKRIEIKIVGDPSAVDGKTYRNSWCH</sequence>
<evidence type="ECO:0000313" key="1">
    <source>
        <dbReference type="EMBL" id="OAM77904.1"/>
    </source>
</evidence>
<evidence type="ECO:0000313" key="2">
    <source>
        <dbReference type="Proteomes" id="UP000078389"/>
    </source>
</evidence>
<dbReference type="AlphaFoldDB" id="A0A178I0Q6"/>
<accession>A0A178I0Q6</accession>
<reference evidence="1 2" key="1">
    <citation type="submission" date="2016-03" db="EMBL/GenBank/DDBJ databases">
        <title>Genome sequencing of Devosia sp. S37.</title>
        <authorList>
            <person name="Mohd Nor M."/>
        </authorList>
    </citation>
    <scope>NUCLEOTIDE SEQUENCE [LARGE SCALE GENOMIC DNA]</scope>
    <source>
        <strain evidence="1 2">S37</strain>
    </source>
</reference>
<proteinExistence type="predicted"/>
<gene>
    <name evidence="1" type="ORF">A3840_08045</name>
</gene>
<comment type="caution">
    <text evidence="1">The sequence shown here is derived from an EMBL/GenBank/DDBJ whole genome shotgun (WGS) entry which is preliminary data.</text>
</comment>
<dbReference type="Proteomes" id="UP000078389">
    <property type="component" value="Unassembled WGS sequence"/>
</dbReference>
<dbReference type="EMBL" id="LVVY01000075">
    <property type="protein sequence ID" value="OAM77904.1"/>
    <property type="molecule type" value="Genomic_DNA"/>
</dbReference>